<dbReference type="InterPro" id="IPR003607">
    <property type="entry name" value="HD/PDEase_dom"/>
</dbReference>
<dbReference type="SUPFAM" id="SSF56281">
    <property type="entry name" value="Metallo-hydrolase/oxidoreductase"/>
    <property type="match status" value="1"/>
</dbReference>
<dbReference type="InterPro" id="IPR000396">
    <property type="entry name" value="Pdiesterase2"/>
</dbReference>
<name>A0ABT7HRH4_9BACT</name>
<keyword evidence="3" id="KW-1185">Reference proteome</keyword>
<feature type="domain" description="HD-GYP" evidence="1">
    <location>
        <begin position="563"/>
        <end position="766"/>
    </location>
</feature>
<dbReference type="PANTHER" id="PTHR43155:SF2">
    <property type="entry name" value="CYCLIC DI-GMP PHOSPHODIESTERASE PA4108"/>
    <property type="match status" value="1"/>
</dbReference>
<dbReference type="Pfam" id="PF12706">
    <property type="entry name" value="Lactamase_B_2"/>
    <property type="match status" value="1"/>
</dbReference>
<dbReference type="SMART" id="SM00849">
    <property type="entry name" value="Lactamase_B"/>
    <property type="match status" value="1"/>
</dbReference>
<dbReference type="Gene3D" id="3.30.450.40">
    <property type="match status" value="1"/>
</dbReference>
<dbReference type="InterPro" id="IPR036866">
    <property type="entry name" value="RibonucZ/Hydroxyglut_hydro"/>
</dbReference>
<dbReference type="InterPro" id="IPR001279">
    <property type="entry name" value="Metallo-B-lactamas"/>
</dbReference>
<dbReference type="CDD" id="cd00077">
    <property type="entry name" value="HDc"/>
    <property type="match status" value="1"/>
</dbReference>
<dbReference type="InterPro" id="IPR029016">
    <property type="entry name" value="GAF-like_dom_sf"/>
</dbReference>
<reference evidence="2" key="2">
    <citation type="journal article" date="2023" name="Microorganisms">
        <title>Isolation and Genomic Characteristics of Cat-Borne Campylobacter felis sp. nov. and Sheep-Borne Campylobacter ovis sp. nov.</title>
        <authorList>
            <person name="Wang H."/>
            <person name="Li Y."/>
            <person name="Gu Y."/>
            <person name="Zhou G."/>
            <person name="Chen X."/>
            <person name="Zhang X."/>
            <person name="Shao Z."/>
            <person name="Zhang J."/>
            <person name="Zhang M."/>
        </authorList>
    </citation>
    <scope>NUCLEOTIDE SEQUENCE</scope>
    <source>
        <strain evidence="2">PS10</strain>
    </source>
</reference>
<dbReference type="Proteomes" id="UP001173801">
    <property type="component" value="Unassembled WGS sequence"/>
</dbReference>
<dbReference type="Pfam" id="PF01590">
    <property type="entry name" value="GAF"/>
    <property type="match status" value="1"/>
</dbReference>
<evidence type="ECO:0000313" key="3">
    <source>
        <dbReference type="Proteomes" id="UP001173801"/>
    </source>
</evidence>
<proteinExistence type="predicted"/>
<dbReference type="SMART" id="SM00471">
    <property type="entry name" value="HDc"/>
    <property type="match status" value="1"/>
</dbReference>
<accession>A0ABT7HRH4</accession>
<dbReference type="SMART" id="SM00065">
    <property type="entry name" value="GAF"/>
    <property type="match status" value="1"/>
</dbReference>
<dbReference type="InterPro" id="IPR003018">
    <property type="entry name" value="GAF"/>
</dbReference>
<comment type="caution">
    <text evidence="2">The sequence shown here is derived from an EMBL/GenBank/DDBJ whole genome shotgun (WGS) entry which is preliminary data.</text>
</comment>
<dbReference type="PANTHER" id="PTHR43155">
    <property type="entry name" value="CYCLIC DI-GMP PHOSPHODIESTERASE PA4108-RELATED"/>
    <property type="match status" value="1"/>
</dbReference>
<dbReference type="Pfam" id="PF13487">
    <property type="entry name" value="HD_5"/>
    <property type="match status" value="1"/>
</dbReference>
<evidence type="ECO:0000259" key="1">
    <source>
        <dbReference type="PROSITE" id="PS51832"/>
    </source>
</evidence>
<dbReference type="SUPFAM" id="SSF55781">
    <property type="entry name" value="GAF domain-like"/>
    <property type="match status" value="1"/>
</dbReference>
<protein>
    <submittedName>
        <fullName evidence="2">MBL fold metallo-hydrolase</fullName>
    </submittedName>
</protein>
<dbReference type="Gene3D" id="3.60.15.10">
    <property type="entry name" value="Ribonuclease Z/Hydroxyacylglutathione hydrolase-like"/>
    <property type="match status" value="1"/>
</dbReference>
<dbReference type="EMBL" id="JANURM010000013">
    <property type="protein sequence ID" value="MDL0089439.1"/>
    <property type="molecule type" value="Genomic_DNA"/>
</dbReference>
<gene>
    <name evidence="2" type="ORF">NYG85_08725</name>
</gene>
<dbReference type="SUPFAM" id="SSF109604">
    <property type="entry name" value="HD-domain/PDEase-like"/>
    <property type="match status" value="1"/>
</dbReference>
<dbReference type="InterPro" id="IPR037522">
    <property type="entry name" value="HD_GYP_dom"/>
</dbReference>
<dbReference type="RefSeq" id="WP_284938107.1">
    <property type="nucleotide sequence ID" value="NZ_JANURM010000013.1"/>
</dbReference>
<dbReference type="Gene3D" id="1.10.3210.10">
    <property type="entry name" value="Hypothetical protein af1432"/>
    <property type="match status" value="2"/>
</dbReference>
<evidence type="ECO:0000313" key="2">
    <source>
        <dbReference type="EMBL" id="MDL0089439.1"/>
    </source>
</evidence>
<reference evidence="2" key="1">
    <citation type="submission" date="2022-08" db="EMBL/GenBank/DDBJ databases">
        <authorList>
            <person name="Wang H."/>
        </authorList>
    </citation>
    <scope>NUCLEOTIDE SEQUENCE</scope>
    <source>
        <strain evidence="2">PS10</strain>
    </source>
</reference>
<dbReference type="PRINTS" id="PR00388">
    <property type="entry name" value="PDIESTERASE2"/>
</dbReference>
<sequence>MSYIKILGSSGTKTRTLGTTCFWLSDEIVIDAGNIINALDKDALKINHIFLTHAHLDHISDIAFILDSHFENRTTPLCVYGTKETIKILKENIFNNKIWPDFSAIKMLNSTEPILKFVEISLDEEICVNNIKIKAISAKHIEGSVGFVVTKDDKKALISGDTAVSYDAIEYLNQNPDIKILIIECSFPSRLQSLATTSQHITPKDLYSMLSRLKRKDIKIFLYHIKNEYLTEIKRELRKVSKYKFHILNDGDEIRLNDATLSHQLRDTEIFDRIMDINLKLSSEFDKSKLYGTILTLLREITKSDAGTLYMVNKEKNTLEFKVVQNSTLNIFLDFGKNDLGWEPLQLYKDGKENRSAVAAVCALDAKMINIQDIYSSKEYDFAGAKKFDTMNGYRTRSMLVVPLTNHEKDVIGVIQLINKNDQSDGYFTKYDEKVIKALSLQAAMALTNTGLIEGLELFMESFVTAIANAIDAKSRYTSTHISKIAKLSVLIAQDISNDTGIYKNVNYTKNDIKEIELAAKLHDVGKITTSELVMDKPTKLQKLVEGFDIIRLRAQIIKRDLRIKLLTKSISEYEYENELKLLNADLEFIKITNHGYEFLRDDELVRIAGLAERKFYMDGETKNFLTDDEIYNLSVRVGTLTAEERAIMNNHVQQTYDMLSILPFPKKYSNVVHIASNHHEKLNGKGYPNGLSANELVLEDRILALSDIFEALTSADRPYKKTKTISEAFKILDTLVKNGEIDGDLVEFFKTSRAFEIFCKTELLPEQLDV</sequence>
<dbReference type="CDD" id="cd07735">
    <property type="entry name" value="class_II_PDE_MBL-fold"/>
    <property type="match status" value="1"/>
</dbReference>
<organism evidence="2 3">
    <name type="scientific">Campylobacter gastrosuis</name>
    <dbReference type="NCBI Taxonomy" id="2974576"/>
    <lineage>
        <taxon>Bacteria</taxon>
        <taxon>Pseudomonadati</taxon>
        <taxon>Campylobacterota</taxon>
        <taxon>Epsilonproteobacteria</taxon>
        <taxon>Campylobacterales</taxon>
        <taxon>Campylobacteraceae</taxon>
        <taxon>Campylobacter</taxon>
    </lineage>
</organism>
<dbReference type="PROSITE" id="PS51832">
    <property type="entry name" value="HD_GYP"/>
    <property type="match status" value="1"/>
</dbReference>